<dbReference type="RefSeq" id="XP_007334300.1">
    <property type="nucleotide sequence ID" value="XM_007334238.1"/>
</dbReference>
<proteinExistence type="predicted"/>
<keyword evidence="2" id="KW-1185">Reference proteome</keyword>
<evidence type="ECO:0000313" key="2">
    <source>
        <dbReference type="Proteomes" id="UP000008493"/>
    </source>
</evidence>
<sequence>MLFYGGIPCNVMQGANGNQRICEIKFFSPCFISVKSSILAISKVSTCPPEGNETCERLSRYRRVLKP</sequence>
<dbReference type="AlphaFoldDB" id="K5WIJ3"/>
<accession>K5WIJ3</accession>
<dbReference type="HOGENOM" id="CLU_2811779_0_0_1"/>
<protein>
    <submittedName>
        <fullName evidence="1">Uncharacterized protein</fullName>
    </submittedName>
</protein>
<dbReference type="GeneID" id="18825156"/>
<reference evidence="2" key="1">
    <citation type="journal article" date="2012" name="Proc. Natl. Acad. Sci. U.S.A.">
        <title>Genome sequence of the button mushroom Agaricus bisporus reveals mechanisms governing adaptation to a humic-rich ecological niche.</title>
        <authorList>
            <person name="Morin E."/>
            <person name="Kohler A."/>
            <person name="Baker A.R."/>
            <person name="Foulongne-Oriol M."/>
            <person name="Lombard V."/>
            <person name="Nagy L.G."/>
            <person name="Ohm R.A."/>
            <person name="Patyshakuliyeva A."/>
            <person name="Brun A."/>
            <person name="Aerts A.L."/>
            <person name="Bailey A.M."/>
            <person name="Billette C."/>
            <person name="Coutinho P.M."/>
            <person name="Deakin G."/>
            <person name="Doddapaneni H."/>
            <person name="Floudas D."/>
            <person name="Grimwood J."/>
            <person name="Hilden K."/>
            <person name="Kuees U."/>
            <person name="LaButti K.M."/>
            <person name="Lapidus A."/>
            <person name="Lindquist E.A."/>
            <person name="Lucas S.M."/>
            <person name="Murat C."/>
            <person name="Riley R.W."/>
            <person name="Salamov A.A."/>
            <person name="Schmutz J."/>
            <person name="Subramanian V."/>
            <person name="Woesten H.A.B."/>
            <person name="Xu J."/>
            <person name="Eastwood D.C."/>
            <person name="Foster G.D."/>
            <person name="Sonnenberg A.S."/>
            <person name="Cullen D."/>
            <person name="de Vries R.P."/>
            <person name="Lundell T."/>
            <person name="Hibbett D.S."/>
            <person name="Henrissat B."/>
            <person name="Burton K.S."/>
            <person name="Kerrigan R.W."/>
            <person name="Challen M.P."/>
            <person name="Grigoriev I.V."/>
            <person name="Martin F."/>
        </authorList>
    </citation>
    <scope>NUCLEOTIDE SEQUENCE [LARGE SCALE GENOMIC DNA]</scope>
    <source>
        <strain evidence="2">JB137-S8 / ATCC MYA-4627 / FGSC 10392</strain>
    </source>
</reference>
<dbReference type="KEGG" id="abp:AGABI1DRAFT116574"/>
<dbReference type="Proteomes" id="UP000008493">
    <property type="component" value="Unassembled WGS sequence"/>
</dbReference>
<gene>
    <name evidence="1" type="ORF">AGABI1DRAFT_116574</name>
</gene>
<organism evidence="1 2">
    <name type="scientific">Agaricus bisporus var. burnettii (strain JB137-S8 / ATCC MYA-4627 / FGSC 10392)</name>
    <name type="common">White button mushroom</name>
    <dbReference type="NCBI Taxonomy" id="597362"/>
    <lineage>
        <taxon>Eukaryota</taxon>
        <taxon>Fungi</taxon>
        <taxon>Dikarya</taxon>
        <taxon>Basidiomycota</taxon>
        <taxon>Agaricomycotina</taxon>
        <taxon>Agaricomycetes</taxon>
        <taxon>Agaricomycetidae</taxon>
        <taxon>Agaricales</taxon>
        <taxon>Agaricineae</taxon>
        <taxon>Agaricaceae</taxon>
        <taxon>Agaricus</taxon>
    </lineage>
</organism>
<evidence type="ECO:0000313" key="1">
    <source>
        <dbReference type="EMBL" id="EKM75071.1"/>
    </source>
</evidence>
<dbReference type="EMBL" id="JH971420">
    <property type="protein sequence ID" value="EKM75071.1"/>
    <property type="molecule type" value="Genomic_DNA"/>
</dbReference>
<dbReference type="InParanoid" id="K5WIJ3"/>
<name>K5WIJ3_AGABU</name>
<dbReference type="OMA" id="GGIPCNV"/>